<feature type="binding site" evidence="3">
    <location>
        <begin position="122"/>
        <end position="135"/>
    </location>
    <ligand>
        <name>acetyl-CoA</name>
        <dbReference type="ChEBI" id="CHEBI:57288"/>
    </ligand>
</feature>
<dbReference type="EMBL" id="HBUF01050468">
    <property type="protein sequence ID" value="CAG6621565.1"/>
    <property type="molecule type" value="Transcribed_RNA"/>
</dbReference>
<dbReference type="GO" id="GO:0019799">
    <property type="term" value="F:tubulin N-acetyltransferase activity"/>
    <property type="evidence" value="ECO:0007669"/>
    <property type="project" value="UniProtKB-UniRule"/>
</dbReference>
<comment type="similarity">
    <text evidence="3">Belongs to the acetyltransferase ATAT1 family.</text>
</comment>
<dbReference type="EMBL" id="HBUF01520269">
    <property type="protein sequence ID" value="CAG6748706.1"/>
    <property type="molecule type" value="Transcribed_RNA"/>
</dbReference>
<dbReference type="PROSITE" id="PS51730">
    <property type="entry name" value="GNAT_ATAT"/>
    <property type="match status" value="1"/>
</dbReference>
<dbReference type="GO" id="GO:0048666">
    <property type="term" value="P:neuron development"/>
    <property type="evidence" value="ECO:0007669"/>
    <property type="project" value="UniProtKB-UniRule"/>
</dbReference>
<dbReference type="InterPro" id="IPR038746">
    <property type="entry name" value="Atat"/>
</dbReference>
<keyword evidence="1 3" id="KW-0808">Transferase</keyword>
<feature type="domain" description="N-acetyltransferase" evidence="4">
    <location>
        <begin position="1"/>
        <end position="188"/>
    </location>
</feature>
<comment type="catalytic activity">
    <reaction evidence="3">
        <text>L-lysyl-[alpha-tubulin] + acetyl-CoA = N(6)-acetyl-L-lysyl-[alpha-tubulin] + CoA + H(+)</text>
        <dbReference type="Rhea" id="RHEA:15277"/>
        <dbReference type="Rhea" id="RHEA-COMP:11278"/>
        <dbReference type="Rhea" id="RHEA-COMP:11279"/>
        <dbReference type="ChEBI" id="CHEBI:15378"/>
        <dbReference type="ChEBI" id="CHEBI:29969"/>
        <dbReference type="ChEBI" id="CHEBI:57287"/>
        <dbReference type="ChEBI" id="CHEBI:57288"/>
        <dbReference type="ChEBI" id="CHEBI:61930"/>
        <dbReference type="EC" id="2.3.1.108"/>
    </reaction>
</comment>
<dbReference type="SUPFAM" id="SSF55729">
    <property type="entry name" value="Acyl-CoA N-acyltransferases (Nat)"/>
    <property type="match status" value="1"/>
</dbReference>
<dbReference type="EMBL" id="HBUF01391557">
    <property type="protein sequence ID" value="CAG6734039.1"/>
    <property type="molecule type" value="Transcribed_RNA"/>
</dbReference>
<dbReference type="GO" id="GO:0005874">
    <property type="term" value="C:microtubule"/>
    <property type="evidence" value="ECO:0007669"/>
    <property type="project" value="InterPro"/>
</dbReference>
<dbReference type="PANTHER" id="PTHR12327">
    <property type="entry name" value="ALPHA-TUBULIN N-ACETYLTRANSFERASE 1"/>
    <property type="match status" value="1"/>
</dbReference>
<proteinExistence type="inferred from homology"/>
<protein>
    <recommendedName>
        <fullName evidence="3">Alpha-tubulin N-acetyltransferase</fullName>
        <shortName evidence="3">Alpha-TAT</shortName>
        <shortName evidence="3">TAT</shortName>
        <ecNumber evidence="3">2.3.1.108</ecNumber>
    </recommendedName>
    <alternativeName>
        <fullName evidence="3">Acetyltransferase mec-17 homolog</fullName>
    </alternativeName>
</protein>
<comment type="function">
    <text evidence="3">Specifically acetylates 'Lys-40' in alpha-tubulin on the lumenal side of microtubules. Promotes microtubule destabilization and accelerates microtubule dynamics; this activity may be independent of acetylation activity. Acetylates alpha-tubulin with a slow enzymatic rate, due to a catalytic site that is not optimized for acetyl transfer. Enters the microtubule through each end and diffuses quickly throughout the lumen of microtubules. Acetylates only long/old microtubules because of its slow acetylation rate since it does not have time to act on dynamically unstable microtubules before the enzyme is released.</text>
</comment>
<dbReference type="EMBL" id="HBUF01050469">
    <property type="protein sequence ID" value="CAG6621566.1"/>
    <property type="molecule type" value="Transcribed_RNA"/>
</dbReference>
<accession>A0A8D9DYC7</accession>
<dbReference type="EMBL" id="HBUF01050467">
    <property type="protein sequence ID" value="CAG6621564.1"/>
    <property type="molecule type" value="Transcribed_RNA"/>
</dbReference>
<dbReference type="GO" id="GO:0070507">
    <property type="term" value="P:regulation of microtubule cytoskeleton organization"/>
    <property type="evidence" value="ECO:0007669"/>
    <property type="project" value="UniProtKB-UniRule"/>
</dbReference>
<feature type="site" description="Crucial for catalytic activity" evidence="3">
    <location>
        <position position="56"/>
    </location>
</feature>
<dbReference type="PANTHER" id="PTHR12327:SF0">
    <property type="entry name" value="ALPHA-TUBULIN N-ACETYLTRANSFERASE 1"/>
    <property type="match status" value="1"/>
</dbReference>
<dbReference type="HAMAP" id="MF_03130">
    <property type="entry name" value="mec17"/>
    <property type="match status" value="1"/>
</dbReference>
<dbReference type="InterPro" id="IPR007965">
    <property type="entry name" value="GNAT_ATAT"/>
</dbReference>
<evidence type="ECO:0000313" key="5">
    <source>
        <dbReference type="EMBL" id="CAG6734038.1"/>
    </source>
</evidence>
<keyword evidence="2 3" id="KW-0012">Acyltransferase</keyword>
<evidence type="ECO:0000259" key="4">
    <source>
        <dbReference type="PROSITE" id="PS51730"/>
    </source>
</evidence>
<dbReference type="EMBL" id="HBUF01391555">
    <property type="protein sequence ID" value="CAG6734037.1"/>
    <property type="molecule type" value="Transcribed_RNA"/>
</dbReference>
<dbReference type="EMBL" id="HBUF01229016">
    <property type="protein sequence ID" value="CAG6672623.1"/>
    <property type="molecule type" value="Transcribed_RNA"/>
</dbReference>
<sequence>MEFNFDIRSYFSSPIVTIHNSLIPAHFQGDKRELNLCYQHMSEIIDKIGAASAIAQGLQKPITSALKILNSEHTLYLLTDRNGGPKKHGVVIGLLKMGWKNLFLFNKAGECIERNTLCILDFYVHESMQRMGCGNALFEHMLQDMKVLAHQLAIDKPSQKFLCFLNKHYGLSQIVPQNNHFVVFSQFFDDISKKEGMKKKAPWSCKDKASDFVSKPTRHLHSQLW</sequence>
<organism evidence="5">
    <name type="scientific">Cacopsylla melanoneura</name>
    <dbReference type="NCBI Taxonomy" id="428564"/>
    <lineage>
        <taxon>Eukaryota</taxon>
        <taxon>Metazoa</taxon>
        <taxon>Ecdysozoa</taxon>
        <taxon>Arthropoda</taxon>
        <taxon>Hexapoda</taxon>
        <taxon>Insecta</taxon>
        <taxon>Pterygota</taxon>
        <taxon>Neoptera</taxon>
        <taxon>Paraneoptera</taxon>
        <taxon>Hemiptera</taxon>
        <taxon>Sternorrhyncha</taxon>
        <taxon>Psylloidea</taxon>
        <taxon>Psyllidae</taxon>
        <taxon>Psyllinae</taxon>
        <taxon>Cacopsylla</taxon>
    </lineage>
</organism>
<dbReference type="Gene3D" id="3.40.630.30">
    <property type="match status" value="1"/>
</dbReference>
<reference evidence="5" key="1">
    <citation type="submission" date="2021-05" db="EMBL/GenBank/DDBJ databases">
        <authorList>
            <person name="Alioto T."/>
            <person name="Alioto T."/>
            <person name="Gomez Garrido J."/>
        </authorList>
    </citation>
    <scope>NUCLEOTIDE SEQUENCE</scope>
</reference>
<feature type="binding site" evidence="3">
    <location>
        <begin position="158"/>
        <end position="167"/>
    </location>
    <ligand>
        <name>acetyl-CoA</name>
        <dbReference type="ChEBI" id="CHEBI:57288"/>
    </ligand>
</feature>
<dbReference type="EMBL" id="HBUF01391556">
    <property type="protein sequence ID" value="CAG6734038.1"/>
    <property type="molecule type" value="Transcribed_RNA"/>
</dbReference>
<dbReference type="EMBL" id="HBUF01391554">
    <property type="protein sequence ID" value="CAG6734036.1"/>
    <property type="molecule type" value="Transcribed_RNA"/>
</dbReference>
<evidence type="ECO:0000256" key="2">
    <source>
        <dbReference type="ARBA" id="ARBA00023315"/>
    </source>
</evidence>
<name>A0A8D9DYC7_9HEMI</name>
<evidence type="ECO:0000256" key="3">
    <source>
        <dbReference type="HAMAP-Rule" id="MF_03130"/>
    </source>
</evidence>
<evidence type="ECO:0000256" key="1">
    <source>
        <dbReference type="ARBA" id="ARBA00022679"/>
    </source>
</evidence>
<dbReference type="InterPro" id="IPR016181">
    <property type="entry name" value="Acyl_CoA_acyltransferase"/>
</dbReference>
<dbReference type="EMBL" id="HBUF01229015">
    <property type="protein sequence ID" value="CAG6672622.1"/>
    <property type="molecule type" value="Transcribed_RNA"/>
</dbReference>
<dbReference type="AlphaFoldDB" id="A0A8D9DYC7"/>
<dbReference type="EMBL" id="HBUF01520270">
    <property type="protein sequence ID" value="CAG6748707.1"/>
    <property type="molecule type" value="Transcribed_RNA"/>
</dbReference>
<dbReference type="EC" id="2.3.1.108" evidence="3"/>
<dbReference type="Pfam" id="PF05301">
    <property type="entry name" value="Acetyltransf_16"/>
    <property type="match status" value="1"/>
</dbReference>
<dbReference type="CDD" id="cd04301">
    <property type="entry name" value="NAT_SF"/>
    <property type="match status" value="1"/>
</dbReference>